<dbReference type="InterPro" id="IPR023210">
    <property type="entry name" value="NADP_OxRdtase_dom"/>
</dbReference>
<sequence>MQINSFIAESVIEKLALGTVQFGLAYGIANQQGQVTETEVNSILDLASANGINTLDTAIAYGESEKVLGKMPLNGFEIITKLPSVPDNCRDVLGWVEQELEASFLRLNVSSLNGLLLHRPEQLTGNVGKQLYQALQQKKQEGIVKRIGISIYSPDELSGLADKFHFDLIQAPLNIIDRRLQESGWLKKLSLSGTQIHVRSVFMQGLLLMSSAARPEKFNRWSSLWATWDEWLKTTGLTPLQACLRHALAIPEVEKVVVGVDSSAQLNEILQAAKGRCTEPPAELACSDIKLLNPSLWSHL</sequence>
<name>A0ABT7SSH2_9GAMM</name>
<evidence type="ECO:0000313" key="3">
    <source>
        <dbReference type="Proteomes" id="UP001241056"/>
    </source>
</evidence>
<dbReference type="PANTHER" id="PTHR43312:SF1">
    <property type="entry name" value="NADP-DEPENDENT OXIDOREDUCTASE DOMAIN-CONTAINING PROTEIN"/>
    <property type="match status" value="1"/>
</dbReference>
<dbReference type="Proteomes" id="UP001241056">
    <property type="component" value="Unassembled WGS sequence"/>
</dbReference>
<comment type="caution">
    <text evidence="2">The sequence shown here is derived from an EMBL/GenBank/DDBJ whole genome shotgun (WGS) entry which is preliminary data.</text>
</comment>
<organism evidence="2 3">
    <name type="scientific">Thiopseudomonas acetoxidans</name>
    <dbReference type="NCBI Taxonomy" id="3041622"/>
    <lineage>
        <taxon>Bacteria</taxon>
        <taxon>Pseudomonadati</taxon>
        <taxon>Pseudomonadota</taxon>
        <taxon>Gammaproteobacteria</taxon>
        <taxon>Pseudomonadales</taxon>
        <taxon>Pseudomonadaceae</taxon>
        <taxon>Thiopseudomonas</taxon>
    </lineage>
</organism>
<dbReference type="PANTHER" id="PTHR43312">
    <property type="entry name" value="D-THREO-ALDOSE 1-DEHYDROGENASE"/>
    <property type="match status" value="1"/>
</dbReference>
<dbReference type="CDD" id="cd19097">
    <property type="entry name" value="AKR_unchar"/>
    <property type="match status" value="1"/>
</dbReference>
<accession>A0ABT7SSH2</accession>
<gene>
    <name evidence="2" type="ORF">QEZ41_11740</name>
</gene>
<feature type="domain" description="NADP-dependent oxidoreductase" evidence="1">
    <location>
        <begin position="14"/>
        <end position="274"/>
    </location>
</feature>
<dbReference type="Gene3D" id="3.20.20.100">
    <property type="entry name" value="NADP-dependent oxidoreductase domain"/>
    <property type="match status" value="1"/>
</dbReference>
<dbReference type="SUPFAM" id="SSF51430">
    <property type="entry name" value="NAD(P)-linked oxidoreductase"/>
    <property type="match status" value="1"/>
</dbReference>
<protein>
    <submittedName>
        <fullName evidence="2">Aldo/keto reductase</fullName>
    </submittedName>
</protein>
<proteinExistence type="predicted"/>
<reference evidence="2 3" key="1">
    <citation type="submission" date="2023-06" db="EMBL/GenBank/DDBJ databases">
        <title>Thiopseudomonas sp. CY1220 draft genome sequence.</title>
        <authorList>
            <person name="Zhao G."/>
            <person name="An M."/>
        </authorList>
    </citation>
    <scope>NUCLEOTIDE SEQUENCE [LARGE SCALE GENOMIC DNA]</scope>
    <source>
        <strain evidence="2 3">CY1220</strain>
    </source>
</reference>
<dbReference type="InterPro" id="IPR053135">
    <property type="entry name" value="AKR2_Oxidoreductase"/>
</dbReference>
<evidence type="ECO:0000313" key="2">
    <source>
        <dbReference type="EMBL" id="MDM7858934.1"/>
    </source>
</evidence>
<evidence type="ECO:0000259" key="1">
    <source>
        <dbReference type="Pfam" id="PF00248"/>
    </source>
</evidence>
<dbReference type="EMBL" id="JAUCDY010000020">
    <property type="protein sequence ID" value="MDM7858934.1"/>
    <property type="molecule type" value="Genomic_DNA"/>
</dbReference>
<dbReference type="InterPro" id="IPR036812">
    <property type="entry name" value="NAD(P)_OxRdtase_dom_sf"/>
</dbReference>
<dbReference type="Pfam" id="PF00248">
    <property type="entry name" value="Aldo_ket_red"/>
    <property type="match status" value="1"/>
</dbReference>
<keyword evidence="3" id="KW-1185">Reference proteome</keyword>
<dbReference type="RefSeq" id="WP_289411785.1">
    <property type="nucleotide sequence ID" value="NZ_JAUCDY010000020.1"/>
</dbReference>